<dbReference type="Proteomes" id="UP000232722">
    <property type="component" value="Unassembled WGS sequence"/>
</dbReference>
<sequence length="225" mass="26507">MENQYDHAQRVWEEAKCETFGDYYETDVLILEDSIQRFQTTMKEVSGLDSLNYITLPSFAFDMMPQIYTDRLYHGFCWFDINNFPDIQTISPTAKLGSAWEVKLKYPDKFHPTHSDYPLCPERRIVKRTELSPHQNNLIDELSGGKFSETETLVVSKTFFCSNFLKFKCPNNIEMNEMNTNECNWIEVVIDKDYFKYYNYKHFSNVQEIGLGGSGKVFHAKWRNS</sequence>
<evidence type="ECO:0000313" key="1">
    <source>
        <dbReference type="EMBL" id="PKB96044.1"/>
    </source>
</evidence>
<protein>
    <submittedName>
        <fullName evidence="1">Uncharacterized protein</fullName>
    </submittedName>
</protein>
<proteinExistence type="predicted"/>
<dbReference type="AlphaFoldDB" id="A0A2N0NND4"/>
<reference evidence="1 2" key="1">
    <citation type="submission" date="2016-04" db="EMBL/GenBank/DDBJ databases">
        <title>Genome analyses suggest a sexual origin of heterokaryosis in a supposedly ancient asexual fungus.</title>
        <authorList>
            <person name="Ropars J."/>
            <person name="Sedzielewska K."/>
            <person name="Noel J."/>
            <person name="Charron P."/>
            <person name="Farinelli L."/>
            <person name="Marton T."/>
            <person name="Kruger M."/>
            <person name="Pelin A."/>
            <person name="Brachmann A."/>
            <person name="Corradi N."/>
        </authorList>
    </citation>
    <scope>NUCLEOTIDE SEQUENCE [LARGE SCALE GENOMIC DNA]</scope>
    <source>
        <strain evidence="1 2">A5</strain>
    </source>
</reference>
<accession>A0A2N0NND4</accession>
<evidence type="ECO:0000313" key="2">
    <source>
        <dbReference type="Proteomes" id="UP000232722"/>
    </source>
</evidence>
<organism evidence="1 2">
    <name type="scientific">Rhizophagus irregularis</name>
    <dbReference type="NCBI Taxonomy" id="588596"/>
    <lineage>
        <taxon>Eukaryota</taxon>
        <taxon>Fungi</taxon>
        <taxon>Fungi incertae sedis</taxon>
        <taxon>Mucoromycota</taxon>
        <taxon>Glomeromycotina</taxon>
        <taxon>Glomeromycetes</taxon>
        <taxon>Glomerales</taxon>
        <taxon>Glomeraceae</taxon>
        <taxon>Rhizophagus</taxon>
    </lineage>
</organism>
<dbReference type="EMBL" id="LLXJ01004217">
    <property type="protein sequence ID" value="PKB96044.1"/>
    <property type="molecule type" value="Genomic_DNA"/>
</dbReference>
<gene>
    <name evidence="1" type="ORF">RhiirA5_435563</name>
</gene>
<dbReference type="VEuPathDB" id="FungiDB:FUN_005411"/>
<name>A0A2N0NND4_9GLOM</name>
<dbReference type="VEuPathDB" id="FungiDB:RhiirA1_466130"/>
<reference evidence="1 2" key="2">
    <citation type="submission" date="2017-09" db="EMBL/GenBank/DDBJ databases">
        <title>Extensive intraspecific genome diversity in a model arbuscular mycorrhizal fungus.</title>
        <authorList>
            <person name="Chen E.C."/>
            <person name="Morin E."/>
            <person name="Beaudet D."/>
            <person name="Noel J."/>
            <person name="Ndikumana S."/>
            <person name="Charron P."/>
            <person name="St-Onge C."/>
            <person name="Giorgi J."/>
            <person name="Grigoriev I.V."/>
            <person name="Roux C."/>
            <person name="Martin F.M."/>
            <person name="Corradi N."/>
        </authorList>
    </citation>
    <scope>NUCLEOTIDE SEQUENCE [LARGE SCALE GENOMIC DNA]</scope>
    <source>
        <strain evidence="1 2">A5</strain>
    </source>
</reference>
<comment type="caution">
    <text evidence="1">The sequence shown here is derived from an EMBL/GenBank/DDBJ whole genome shotgun (WGS) entry which is preliminary data.</text>
</comment>